<dbReference type="PANTHER" id="PTHR13690:SF80">
    <property type="entry name" value="BZIP TRANSCRIPTION FACTOR FAMILY PROTEIN-RELATED"/>
    <property type="match status" value="1"/>
</dbReference>
<keyword evidence="5" id="KW-0539">Nucleus</keyword>
<organism evidence="8 9">
    <name type="scientific">Zingiber officinale</name>
    <name type="common">Ginger</name>
    <name type="synonym">Amomum zingiber</name>
    <dbReference type="NCBI Taxonomy" id="94328"/>
    <lineage>
        <taxon>Eukaryota</taxon>
        <taxon>Viridiplantae</taxon>
        <taxon>Streptophyta</taxon>
        <taxon>Embryophyta</taxon>
        <taxon>Tracheophyta</taxon>
        <taxon>Spermatophyta</taxon>
        <taxon>Magnoliopsida</taxon>
        <taxon>Liliopsida</taxon>
        <taxon>Zingiberales</taxon>
        <taxon>Zingiberaceae</taxon>
        <taxon>Zingiber</taxon>
    </lineage>
</organism>
<feature type="coiled-coil region" evidence="6">
    <location>
        <begin position="49"/>
        <end position="76"/>
    </location>
</feature>
<sequence>MTNNTSSSEFNSAEMKKILAYKKLAEMAETDPKRVKRILANRQSAARSKEKKLRYISELENKVQALQTEASIISEQLNSLQA</sequence>
<dbReference type="SMART" id="SM00338">
    <property type="entry name" value="BRLZ"/>
    <property type="match status" value="1"/>
</dbReference>
<proteinExistence type="predicted"/>
<evidence type="ECO:0000256" key="2">
    <source>
        <dbReference type="ARBA" id="ARBA00023015"/>
    </source>
</evidence>
<evidence type="ECO:0000256" key="6">
    <source>
        <dbReference type="SAM" id="Coils"/>
    </source>
</evidence>
<dbReference type="GO" id="GO:0003700">
    <property type="term" value="F:DNA-binding transcription factor activity"/>
    <property type="evidence" value="ECO:0007669"/>
    <property type="project" value="InterPro"/>
</dbReference>
<dbReference type="GO" id="GO:0005634">
    <property type="term" value="C:nucleus"/>
    <property type="evidence" value="ECO:0007669"/>
    <property type="project" value="UniProtKB-SubCell"/>
</dbReference>
<evidence type="ECO:0000259" key="7">
    <source>
        <dbReference type="PROSITE" id="PS50217"/>
    </source>
</evidence>
<keyword evidence="3" id="KW-0238">DNA-binding</keyword>
<evidence type="ECO:0000256" key="3">
    <source>
        <dbReference type="ARBA" id="ARBA00023125"/>
    </source>
</evidence>
<keyword evidence="4" id="KW-0804">Transcription</keyword>
<keyword evidence="9" id="KW-1185">Reference proteome</keyword>
<dbReference type="Pfam" id="PF00170">
    <property type="entry name" value="bZIP_1"/>
    <property type="match status" value="1"/>
</dbReference>
<accession>A0A8J5FF37</accession>
<dbReference type="Proteomes" id="UP000734854">
    <property type="component" value="Unassembled WGS sequence"/>
</dbReference>
<dbReference type="GO" id="GO:0003677">
    <property type="term" value="F:DNA binding"/>
    <property type="evidence" value="ECO:0007669"/>
    <property type="project" value="UniProtKB-KW"/>
</dbReference>
<evidence type="ECO:0000313" key="9">
    <source>
        <dbReference type="Proteomes" id="UP000734854"/>
    </source>
</evidence>
<dbReference type="PANTHER" id="PTHR13690">
    <property type="entry name" value="TRANSCRIPTION FACTOR POSF21-RELATED"/>
    <property type="match status" value="1"/>
</dbReference>
<name>A0A8J5FF37_ZINOF</name>
<evidence type="ECO:0000313" key="8">
    <source>
        <dbReference type="EMBL" id="KAG6486879.1"/>
    </source>
</evidence>
<dbReference type="PROSITE" id="PS50217">
    <property type="entry name" value="BZIP"/>
    <property type="match status" value="1"/>
</dbReference>
<dbReference type="CDD" id="cd14703">
    <property type="entry name" value="bZIP_plant_RF2"/>
    <property type="match status" value="1"/>
</dbReference>
<dbReference type="OrthoDB" id="1435597at2759"/>
<dbReference type="InterPro" id="IPR004827">
    <property type="entry name" value="bZIP"/>
</dbReference>
<evidence type="ECO:0000256" key="5">
    <source>
        <dbReference type="ARBA" id="ARBA00023242"/>
    </source>
</evidence>
<comment type="caution">
    <text evidence="8">The sequence shown here is derived from an EMBL/GenBank/DDBJ whole genome shotgun (WGS) entry which is preliminary data.</text>
</comment>
<dbReference type="AlphaFoldDB" id="A0A8J5FF37"/>
<protein>
    <recommendedName>
        <fullName evidence="7">BZIP domain-containing protein</fullName>
    </recommendedName>
</protein>
<dbReference type="EMBL" id="JACMSC010000015">
    <property type="protein sequence ID" value="KAG6486879.1"/>
    <property type="molecule type" value="Genomic_DNA"/>
</dbReference>
<dbReference type="InterPro" id="IPR044759">
    <property type="entry name" value="bZIP_RF2"/>
</dbReference>
<feature type="domain" description="BZIP" evidence="7">
    <location>
        <begin position="31"/>
        <end position="82"/>
    </location>
</feature>
<gene>
    <name evidence="8" type="ORF">ZIOFF_055460</name>
</gene>
<comment type="subcellular location">
    <subcellularLocation>
        <location evidence="1">Nucleus</location>
    </subcellularLocation>
</comment>
<keyword evidence="6" id="KW-0175">Coiled coil</keyword>
<keyword evidence="2" id="KW-0805">Transcription regulation</keyword>
<evidence type="ECO:0000256" key="1">
    <source>
        <dbReference type="ARBA" id="ARBA00004123"/>
    </source>
</evidence>
<evidence type="ECO:0000256" key="4">
    <source>
        <dbReference type="ARBA" id="ARBA00023163"/>
    </source>
</evidence>
<reference evidence="8 9" key="1">
    <citation type="submission" date="2020-08" db="EMBL/GenBank/DDBJ databases">
        <title>Plant Genome Project.</title>
        <authorList>
            <person name="Zhang R.-G."/>
        </authorList>
    </citation>
    <scope>NUCLEOTIDE SEQUENCE [LARGE SCALE GENOMIC DNA]</scope>
    <source>
        <tissue evidence="8">Rhizome</tissue>
    </source>
</reference>